<dbReference type="InterPro" id="IPR058533">
    <property type="entry name" value="Cation_efflux_TM"/>
</dbReference>
<organism evidence="14 15">
    <name type="scientific">Fomitopsis schrenkii</name>
    <name type="common">Brown rot fungus</name>
    <dbReference type="NCBI Taxonomy" id="2126942"/>
    <lineage>
        <taxon>Eukaryota</taxon>
        <taxon>Fungi</taxon>
        <taxon>Dikarya</taxon>
        <taxon>Basidiomycota</taxon>
        <taxon>Agaricomycotina</taxon>
        <taxon>Agaricomycetes</taxon>
        <taxon>Polyporales</taxon>
        <taxon>Fomitopsis</taxon>
    </lineage>
</organism>
<dbReference type="OrthoDB" id="5382797at2759"/>
<proteinExistence type="predicted"/>
<keyword evidence="7" id="KW-0406">Ion transport</keyword>
<feature type="transmembrane region" description="Helical" evidence="12">
    <location>
        <begin position="405"/>
        <end position="429"/>
    </location>
</feature>
<keyword evidence="4" id="KW-0862">Zinc</keyword>
<evidence type="ECO:0000256" key="1">
    <source>
        <dbReference type="ARBA" id="ARBA00004166"/>
    </source>
</evidence>
<sequence length="559" mass="60955">MRTKENGISPSPSISSQSQTRRHSRIHSRNLSVFFPRPGTIPSTAIAEDGSQEIVYGGPAESVPMPSASPGPGSREFRQGFSFGRQPPSAPSHPMSQLGGSSLGSGSSSRRGHHHKHSLSHSFFSFLEPGADQEDLHTIPAPVPISPWMPISPFPDSGSEEKLMPRTNGKIARAESPPGQARAPPKIAPEAVGVAVAEFLLGVWLWITAQQVGSLACTGLGYWIVFDSFGVALGHIVPGYLASPSMQSQYRRPFGNARVETVVAFAQSVYLIFASVYVCKETVEHLLLSSGEGHHHHNGDEVQEFFGVDFPFRLLLITLASLLTTTFAFNNHSKLVSTAGNHIPPLATYLPPRYRHFASSLTYPPRLINLLTNPYTLAPFAFSLVLLVGPNLIPPWQHRFFDLILAGFETVITFSIAYSAAVALGAVLLQTSPARGLAGGRMEAFLRAMREIERHPQVVHLPAPHIWQLTPNLTLPQEHWIYTYHPMSAAVETSLKAQGPAQSLVVTLELHVRQDLDDEQVFGLTKWAWERCSHALHFGSRGGEGGEAQAEVTVGIVRE</sequence>
<dbReference type="GO" id="GO:0006829">
    <property type="term" value="P:zinc ion transport"/>
    <property type="evidence" value="ECO:0007669"/>
    <property type="project" value="TreeGrafter"/>
</dbReference>
<feature type="region of interest" description="Disordered" evidence="11">
    <location>
        <begin position="1"/>
        <end position="115"/>
    </location>
</feature>
<keyword evidence="6" id="KW-0333">Golgi apparatus</keyword>
<evidence type="ECO:0000256" key="11">
    <source>
        <dbReference type="SAM" id="MobiDB-lite"/>
    </source>
</evidence>
<feature type="transmembrane region" description="Helical" evidence="12">
    <location>
        <begin position="191"/>
        <end position="209"/>
    </location>
</feature>
<dbReference type="AlphaFoldDB" id="S8DKL3"/>
<dbReference type="eggNOG" id="ENOG502RYU8">
    <property type="taxonomic scope" value="Eukaryota"/>
</dbReference>
<dbReference type="FunCoup" id="S8DKL3">
    <property type="interactions" value="11"/>
</dbReference>
<evidence type="ECO:0000256" key="9">
    <source>
        <dbReference type="ARBA" id="ARBA00038600"/>
    </source>
</evidence>
<dbReference type="GO" id="GO:0016020">
    <property type="term" value="C:membrane"/>
    <property type="evidence" value="ECO:0007669"/>
    <property type="project" value="UniProtKB-SubCell"/>
</dbReference>
<protein>
    <recommendedName>
        <fullName evidence="13">Cation efflux protein transmembrane domain-containing protein</fullName>
    </recommendedName>
</protein>
<keyword evidence="8 12" id="KW-0472">Membrane</keyword>
<evidence type="ECO:0000256" key="10">
    <source>
        <dbReference type="ARBA" id="ARBA00045455"/>
    </source>
</evidence>
<evidence type="ECO:0000313" key="14">
    <source>
        <dbReference type="EMBL" id="EPS93302.1"/>
    </source>
</evidence>
<dbReference type="SUPFAM" id="SSF161111">
    <property type="entry name" value="Cation efflux protein transmembrane domain-like"/>
    <property type="match status" value="1"/>
</dbReference>
<feature type="compositionally biased region" description="Low complexity" evidence="11">
    <location>
        <begin position="8"/>
        <end position="19"/>
    </location>
</feature>
<reference evidence="14 15" key="1">
    <citation type="journal article" date="2012" name="Science">
        <title>The Paleozoic origin of enzymatic lignin decomposition reconstructed from 31 fungal genomes.</title>
        <authorList>
            <person name="Floudas D."/>
            <person name="Binder M."/>
            <person name="Riley R."/>
            <person name="Barry K."/>
            <person name="Blanchette R.A."/>
            <person name="Henrissat B."/>
            <person name="Martinez A.T."/>
            <person name="Otillar R."/>
            <person name="Spatafora J.W."/>
            <person name="Yadav J.S."/>
            <person name="Aerts A."/>
            <person name="Benoit I."/>
            <person name="Boyd A."/>
            <person name="Carlson A."/>
            <person name="Copeland A."/>
            <person name="Coutinho P.M."/>
            <person name="de Vries R.P."/>
            <person name="Ferreira P."/>
            <person name="Findley K."/>
            <person name="Foster B."/>
            <person name="Gaskell J."/>
            <person name="Glotzer D."/>
            <person name="Gorecki P."/>
            <person name="Heitman J."/>
            <person name="Hesse C."/>
            <person name="Hori C."/>
            <person name="Igarashi K."/>
            <person name="Jurgens J.A."/>
            <person name="Kallen N."/>
            <person name="Kersten P."/>
            <person name="Kohler A."/>
            <person name="Kuees U."/>
            <person name="Kumar T.K.A."/>
            <person name="Kuo A."/>
            <person name="LaButti K."/>
            <person name="Larrondo L.F."/>
            <person name="Lindquist E."/>
            <person name="Ling A."/>
            <person name="Lombard V."/>
            <person name="Lucas S."/>
            <person name="Lundell T."/>
            <person name="Martin R."/>
            <person name="McLaughlin D.J."/>
            <person name="Morgenstern I."/>
            <person name="Morin E."/>
            <person name="Murat C."/>
            <person name="Nagy L.G."/>
            <person name="Nolan M."/>
            <person name="Ohm R.A."/>
            <person name="Patyshakuliyeva A."/>
            <person name="Rokas A."/>
            <person name="Ruiz-Duenas F.J."/>
            <person name="Sabat G."/>
            <person name="Salamov A."/>
            <person name="Samejima M."/>
            <person name="Schmutz J."/>
            <person name="Slot J.C."/>
            <person name="St John F."/>
            <person name="Stenlid J."/>
            <person name="Sun H."/>
            <person name="Sun S."/>
            <person name="Syed K."/>
            <person name="Tsang A."/>
            <person name="Wiebenga A."/>
            <person name="Young D."/>
            <person name="Pisabarro A."/>
            <person name="Eastwood D.C."/>
            <person name="Martin F."/>
            <person name="Cullen D."/>
            <person name="Grigoriev I.V."/>
            <person name="Hibbett D.S."/>
        </authorList>
    </citation>
    <scope>NUCLEOTIDE SEQUENCE</scope>
    <source>
        <strain evidence="15">FP-58527</strain>
    </source>
</reference>
<evidence type="ECO:0000256" key="3">
    <source>
        <dbReference type="ARBA" id="ARBA00022692"/>
    </source>
</evidence>
<dbReference type="STRING" id="743788.S8DKL3"/>
<evidence type="ECO:0000256" key="12">
    <source>
        <dbReference type="SAM" id="Phobius"/>
    </source>
</evidence>
<evidence type="ECO:0000256" key="7">
    <source>
        <dbReference type="ARBA" id="ARBA00023065"/>
    </source>
</evidence>
<comment type="subunit">
    <text evidence="9">Heterodimer with SLC30A5; form a functional zinc ion transmembrane transporter.</text>
</comment>
<dbReference type="InParanoid" id="S8DKL3"/>
<comment type="subcellular location">
    <subcellularLocation>
        <location evidence="1">Golgi apparatus</location>
        <location evidence="1">trans-Golgi network membrane</location>
        <topology evidence="1">Multi-pass membrane protein</topology>
    </subcellularLocation>
</comment>
<keyword evidence="5 12" id="KW-1133">Transmembrane helix</keyword>
<comment type="function">
    <text evidence="10">Has probably no intrinsic transporter activity but together with SLC30A5 forms a functional zinc ion:proton antiporter heterodimer, mediating zinc entry into the lumen of organelles along the secretory pathway. As part of that zinc ion:proton antiporter, contributes to zinc ion homeostasis within the early secretory pathway and regulates the activation and folding of enzymes like alkaline phosphatases and enzymes involved in phosphatidylinositol glycan anchor biosynthesis.</text>
</comment>
<evidence type="ECO:0000256" key="2">
    <source>
        <dbReference type="ARBA" id="ARBA00022448"/>
    </source>
</evidence>
<dbReference type="InterPro" id="IPR052005">
    <property type="entry name" value="CDF_SLC30A"/>
</dbReference>
<feature type="transmembrane region" description="Helical" evidence="12">
    <location>
        <begin position="375"/>
        <end position="393"/>
    </location>
</feature>
<keyword evidence="3 12" id="KW-0812">Transmembrane</keyword>
<dbReference type="PANTHER" id="PTHR46531">
    <property type="entry name" value="ZINC TRANSPORTER 6"/>
    <property type="match status" value="1"/>
</dbReference>
<evidence type="ECO:0000313" key="15">
    <source>
        <dbReference type="Proteomes" id="UP000015241"/>
    </source>
</evidence>
<evidence type="ECO:0000256" key="8">
    <source>
        <dbReference type="ARBA" id="ARBA00023136"/>
    </source>
</evidence>
<dbReference type="Pfam" id="PF01545">
    <property type="entry name" value="Cation_efflux"/>
    <property type="match status" value="1"/>
</dbReference>
<evidence type="ECO:0000256" key="6">
    <source>
        <dbReference type="ARBA" id="ARBA00023034"/>
    </source>
</evidence>
<gene>
    <name evidence="14" type="ORF">FOMPIDRAFT_57969</name>
</gene>
<keyword evidence="2" id="KW-0813">Transport</keyword>
<dbReference type="Proteomes" id="UP000015241">
    <property type="component" value="Unassembled WGS sequence"/>
</dbReference>
<accession>S8DKL3</accession>
<feature type="transmembrane region" description="Helical" evidence="12">
    <location>
        <begin position="221"/>
        <end position="241"/>
    </location>
</feature>
<dbReference type="InterPro" id="IPR027469">
    <property type="entry name" value="Cation_efflux_TMD_sf"/>
</dbReference>
<evidence type="ECO:0000256" key="5">
    <source>
        <dbReference type="ARBA" id="ARBA00022989"/>
    </source>
</evidence>
<feature type="compositionally biased region" description="Low complexity" evidence="11">
    <location>
        <begin position="98"/>
        <end position="109"/>
    </location>
</feature>
<keyword evidence="15" id="KW-1185">Reference proteome</keyword>
<dbReference type="HOGENOM" id="CLU_013604_0_0_1"/>
<name>S8DKL3_FOMSC</name>
<dbReference type="PANTHER" id="PTHR46531:SF1">
    <property type="entry name" value="ZINC TRANSPORTER 6"/>
    <property type="match status" value="1"/>
</dbReference>
<feature type="domain" description="Cation efflux protein transmembrane" evidence="13">
    <location>
        <begin position="242"/>
        <end position="420"/>
    </location>
</feature>
<evidence type="ECO:0000256" key="4">
    <source>
        <dbReference type="ARBA" id="ARBA00022833"/>
    </source>
</evidence>
<dbReference type="EMBL" id="KE504284">
    <property type="protein sequence ID" value="EPS93302.1"/>
    <property type="molecule type" value="Genomic_DNA"/>
</dbReference>
<dbReference type="GO" id="GO:0005794">
    <property type="term" value="C:Golgi apparatus"/>
    <property type="evidence" value="ECO:0007669"/>
    <property type="project" value="UniProtKB-SubCell"/>
</dbReference>
<evidence type="ECO:0000259" key="13">
    <source>
        <dbReference type="Pfam" id="PF01545"/>
    </source>
</evidence>
<dbReference type="Gene3D" id="1.20.1510.10">
    <property type="entry name" value="Cation efflux protein transmembrane domain"/>
    <property type="match status" value="1"/>
</dbReference>